<dbReference type="GO" id="GO:0016491">
    <property type="term" value="F:oxidoreductase activity"/>
    <property type="evidence" value="ECO:0007669"/>
    <property type="project" value="UniProtKB-KW"/>
</dbReference>
<dbReference type="OMA" id="NAMRVAN"/>
<dbReference type="PROSITE" id="PS00061">
    <property type="entry name" value="ADH_SHORT"/>
    <property type="match status" value="1"/>
</dbReference>
<dbReference type="Proteomes" id="UP000016936">
    <property type="component" value="Unassembled WGS sequence"/>
</dbReference>
<evidence type="ECO:0000256" key="3">
    <source>
        <dbReference type="ARBA" id="ARBA00023002"/>
    </source>
</evidence>
<gene>
    <name evidence="4" type="ORF">COCHEDRAFT_1224033</name>
</gene>
<protein>
    <submittedName>
        <fullName evidence="4">Uncharacterized protein</fullName>
    </submittedName>
</protein>
<dbReference type="InterPro" id="IPR002347">
    <property type="entry name" value="SDR_fam"/>
</dbReference>
<dbReference type="STRING" id="701091.M2UWB5"/>
<dbReference type="PRINTS" id="PR00081">
    <property type="entry name" value="GDHRDH"/>
</dbReference>
<name>M2UWB5_COCH5</name>
<dbReference type="PANTHER" id="PTHR43180">
    <property type="entry name" value="3-OXOACYL-(ACYL-CARRIER-PROTEIN) REDUCTASE (AFU_ORTHOLOGUE AFUA_6G11210)"/>
    <property type="match status" value="1"/>
</dbReference>
<sequence length="270" mass="29116">MSAIKPSINLTGRIFCVTGGASGIGFATASLLAEYGAKAIWIADRQTKLFDLVHTQLSSINPSTSIYLEDVDVSQSSQVNNWIDRIIAKHGVLHGAANIAGIPQPPIEVNTSGPALIQETDENWRRIHSVNQDGIMYCTRAQFRVMYQEAKSSNPSIVNVTSIAALQHPGIGYSYSTSKAGAEHFTRNAAKDGFNYGIRVNGVLPGYTKTPMTEQTFDGLGDEEAQEARKKWNLPEPIEASDIARSIVWLLSENSANVNGVSLPVGEGAP</sequence>
<organism evidence="4 5">
    <name type="scientific">Cochliobolus heterostrophus (strain C5 / ATCC 48332 / race O)</name>
    <name type="common">Southern corn leaf blight fungus</name>
    <name type="synonym">Bipolaris maydis</name>
    <dbReference type="NCBI Taxonomy" id="701091"/>
    <lineage>
        <taxon>Eukaryota</taxon>
        <taxon>Fungi</taxon>
        <taxon>Dikarya</taxon>
        <taxon>Ascomycota</taxon>
        <taxon>Pezizomycotina</taxon>
        <taxon>Dothideomycetes</taxon>
        <taxon>Pleosporomycetidae</taxon>
        <taxon>Pleosporales</taxon>
        <taxon>Pleosporineae</taxon>
        <taxon>Pleosporaceae</taxon>
        <taxon>Bipolaris</taxon>
    </lineage>
</organism>
<evidence type="ECO:0000256" key="1">
    <source>
        <dbReference type="ARBA" id="ARBA00006484"/>
    </source>
</evidence>
<reference evidence="5" key="2">
    <citation type="journal article" date="2013" name="PLoS Genet.">
        <title>Comparative genome structure, secondary metabolite, and effector coding capacity across Cochliobolus pathogens.</title>
        <authorList>
            <person name="Condon B.J."/>
            <person name="Leng Y."/>
            <person name="Wu D."/>
            <person name="Bushley K.E."/>
            <person name="Ohm R.A."/>
            <person name="Otillar R."/>
            <person name="Martin J."/>
            <person name="Schackwitz W."/>
            <person name="Grimwood J."/>
            <person name="MohdZainudin N."/>
            <person name="Xue C."/>
            <person name="Wang R."/>
            <person name="Manning V.A."/>
            <person name="Dhillon B."/>
            <person name="Tu Z.J."/>
            <person name="Steffenson B.J."/>
            <person name="Salamov A."/>
            <person name="Sun H."/>
            <person name="Lowry S."/>
            <person name="LaButti K."/>
            <person name="Han J."/>
            <person name="Copeland A."/>
            <person name="Lindquist E."/>
            <person name="Barry K."/>
            <person name="Schmutz J."/>
            <person name="Baker S.E."/>
            <person name="Ciuffetti L.M."/>
            <person name="Grigoriev I.V."/>
            <person name="Zhong S."/>
            <person name="Turgeon B.G."/>
        </authorList>
    </citation>
    <scope>NUCLEOTIDE SEQUENCE [LARGE SCALE GENOMIC DNA]</scope>
    <source>
        <strain evidence="5">C5 / ATCC 48332 / race O</strain>
    </source>
</reference>
<dbReference type="CDD" id="cd05233">
    <property type="entry name" value="SDR_c"/>
    <property type="match status" value="1"/>
</dbReference>
<comment type="similarity">
    <text evidence="1">Belongs to the short-chain dehydrogenases/reductases (SDR) family.</text>
</comment>
<dbReference type="OrthoDB" id="1669814at2759"/>
<keyword evidence="2" id="KW-0521">NADP</keyword>
<dbReference type="HOGENOM" id="CLU_010194_1_0_1"/>
<dbReference type="EMBL" id="KB445575">
    <property type="protein sequence ID" value="EMD92128.1"/>
    <property type="molecule type" value="Genomic_DNA"/>
</dbReference>
<dbReference type="AlphaFoldDB" id="M2UWB5"/>
<dbReference type="Gene3D" id="3.40.50.720">
    <property type="entry name" value="NAD(P)-binding Rossmann-like Domain"/>
    <property type="match status" value="1"/>
</dbReference>
<dbReference type="eggNOG" id="KOG0725">
    <property type="taxonomic scope" value="Eukaryota"/>
</dbReference>
<reference evidence="4 5" key="1">
    <citation type="journal article" date="2012" name="PLoS Pathog.">
        <title>Diverse lifestyles and strategies of plant pathogenesis encoded in the genomes of eighteen Dothideomycetes fungi.</title>
        <authorList>
            <person name="Ohm R.A."/>
            <person name="Feau N."/>
            <person name="Henrissat B."/>
            <person name="Schoch C.L."/>
            <person name="Horwitz B.A."/>
            <person name="Barry K.W."/>
            <person name="Condon B.J."/>
            <person name="Copeland A.C."/>
            <person name="Dhillon B."/>
            <person name="Glaser F."/>
            <person name="Hesse C.N."/>
            <person name="Kosti I."/>
            <person name="LaButti K."/>
            <person name="Lindquist E.A."/>
            <person name="Lucas S."/>
            <person name="Salamov A.A."/>
            <person name="Bradshaw R.E."/>
            <person name="Ciuffetti L."/>
            <person name="Hamelin R.C."/>
            <person name="Kema G.H.J."/>
            <person name="Lawrence C."/>
            <person name="Scott J.A."/>
            <person name="Spatafora J.W."/>
            <person name="Turgeon B.G."/>
            <person name="de Wit P.J.G.M."/>
            <person name="Zhong S."/>
            <person name="Goodwin S.B."/>
            <person name="Grigoriev I.V."/>
        </authorList>
    </citation>
    <scope>NUCLEOTIDE SEQUENCE [LARGE SCALE GENOMIC DNA]</scope>
    <source>
        <strain evidence="5">C5 / ATCC 48332 / race O</strain>
    </source>
</reference>
<accession>M2UWB5</accession>
<dbReference type="SUPFAM" id="SSF51735">
    <property type="entry name" value="NAD(P)-binding Rossmann-fold domains"/>
    <property type="match status" value="1"/>
</dbReference>
<evidence type="ECO:0000256" key="2">
    <source>
        <dbReference type="ARBA" id="ARBA00022857"/>
    </source>
</evidence>
<dbReference type="Pfam" id="PF13561">
    <property type="entry name" value="adh_short_C2"/>
    <property type="match status" value="1"/>
</dbReference>
<evidence type="ECO:0000313" key="5">
    <source>
        <dbReference type="Proteomes" id="UP000016936"/>
    </source>
</evidence>
<evidence type="ECO:0000313" key="4">
    <source>
        <dbReference type="EMBL" id="EMD92128.1"/>
    </source>
</evidence>
<keyword evidence="5" id="KW-1185">Reference proteome</keyword>
<dbReference type="InterPro" id="IPR036291">
    <property type="entry name" value="NAD(P)-bd_dom_sf"/>
</dbReference>
<proteinExistence type="inferred from homology"/>
<dbReference type="PANTHER" id="PTHR43180:SF63">
    <property type="entry name" value="DEHYDROGENASE_REDUCTASE FAMILY PROTEIN, PUTATIVE (AFU_ORTHOLOGUE AFUA_6G03520)-RELATED"/>
    <property type="match status" value="1"/>
</dbReference>
<keyword evidence="3" id="KW-0560">Oxidoreductase</keyword>
<dbReference type="InterPro" id="IPR020904">
    <property type="entry name" value="Sc_DH/Rdtase_CS"/>
</dbReference>